<comment type="caution">
    <text evidence="2">The sequence shown here is derived from an EMBL/GenBank/DDBJ whole genome shotgun (WGS) entry which is preliminary data.</text>
</comment>
<dbReference type="Proteomes" id="UP001310290">
    <property type="component" value="Unassembled WGS sequence"/>
</dbReference>
<dbReference type="RefSeq" id="WP_381326872.1">
    <property type="nucleotide sequence ID" value="NZ_JBHWBO010000089.1"/>
</dbReference>
<evidence type="ECO:0000313" key="3">
    <source>
        <dbReference type="Proteomes" id="UP001310290"/>
    </source>
</evidence>
<evidence type="ECO:0000256" key="1">
    <source>
        <dbReference type="SAM" id="MobiDB-lite"/>
    </source>
</evidence>
<proteinExistence type="predicted"/>
<reference evidence="2" key="1">
    <citation type="submission" date="2023-04" db="EMBL/GenBank/DDBJ databases">
        <title>Genomic diversity of scab-causing Streptomyces spp. in the province of Quebec, Canada.</title>
        <authorList>
            <person name="Biessy A."/>
            <person name="Cadieux M."/>
            <person name="Ciotola M."/>
            <person name="Filion M."/>
        </authorList>
    </citation>
    <scope>NUCLEOTIDE SEQUENCE</scope>
    <source>
        <strain evidence="2">B21-115</strain>
    </source>
</reference>
<protein>
    <submittedName>
        <fullName evidence="2">Integrin alpha</fullName>
    </submittedName>
</protein>
<feature type="region of interest" description="Disordered" evidence="1">
    <location>
        <begin position="1"/>
        <end position="95"/>
    </location>
</feature>
<dbReference type="GO" id="GO:0007229">
    <property type="term" value="P:integrin-mediated signaling pathway"/>
    <property type="evidence" value="ECO:0007669"/>
    <property type="project" value="UniProtKB-KW"/>
</dbReference>
<evidence type="ECO:0000313" key="2">
    <source>
        <dbReference type="EMBL" id="MEH0638727.1"/>
    </source>
</evidence>
<dbReference type="EMBL" id="JARULZ010000002">
    <property type="protein sequence ID" value="MEH0638727.1"/>
    <property type="molecule type" value="Genomic_DNA"/>
</dbReference>
<keyword evidence="3" id="KW-1185">Reference proteome</keyword>
<keyword evidence="2" id="KW-0401">Integrin</keyword>
<name>A0ABU8AYE9_9ACTN</name>
<accession>A0ABU8AYE9</accession>
<feature type="compositionally biased region" description="Basic residues" evidence="1">
    <location>
        <begin position="20"/>
        <end position="30"/>
    </location>
</feature>
<feature type="compositionally biased region" description="Low complexity" evidence="1">
    <location>
        <begin position="53"/>
        <end position="95"/>
    </location>
</feature>
<gene>
    <name evidence="2" type="ORF">QBA35_36655</name>
</gene>
<organism evidence="2 3">
    <name type="scientific">Streptomyces bottropensis</name>
    <dbReference type="NCBI Taxonomy" id="42235"/>
    <lineage>
        <taxon>Bacteria</taxon>
        <taxon>Bacillati</taxon>
        <taxon>Actinomycetota</taxon>
        <taxon>Actinomycetes</taxon>
        <taxon>Kitasatosporales</taxon>
        <taxon>Streptomycetaceae</taxon>
        <taxon>Streptomyces</taxon>
    </lineage>
</organism>
<sequence length="95" mass="9842">MASAALDTDGYADLVVGAPRRGHGGRHAQRHSGDRLGRRVRSLGRRAPPLSITAATRATATARPWPSATSTPTVTPSRRRWAAPGSSASGSSTTP</sequence>